<dbReference type="STRING" id="1912795.BK816_01130"/>
<organism evidence="1 2">
    <name type="scientific">Boudabousia tangfeifanii</name>
    <dbReference type="NCBI Taxonomy" id="1912795"/>
    <lineage>
        <taxon>Bacteria</taxon>
        <taxon>Bacillati</taxon>
        <taxon>Actinomycetota</taxon>
        <taxon>Actinomycetes</taxon>
        <taxon>Actinomycetales</taxon>
        <taxon>Actinomycetaceae</taxon>
        <taxon>Boudabousia</taxon>
    </lineage>
</organism>
<sequence>MNGVVNFRGGLDLPVKESLQVLPASPAGGGLFRTSRNEAHPMADNQINIRIHTPRHAKPKPSWFKRLAHRLGLGVVPVSISVPASGISSVKVTQTGDDNDLLALAKAAGVMRETPTTATNKGNDVAQGGEAR</sequence>
<evidence type="ECO:0000313" key="2">
    <source>
        <dbReference type="Proteomes" id="UP000176288"/>
    </source>
</evidence>
<keyword evidence="2" id="KW-1185">Reference proteome</keyword>
<dbReference type="KEGG" id="avu:BK816_01130"/>
<dbReference type="AlphaFoldDB" id="A0A1D9MIQ7"/>
<protein>
    <submittedName>
        <fullName evidence="1">Uncharacterized protein</fullName>
    </submittedName>
</protein>
<name>A0A1D9MIQ7_9ACTO</name>
<dbReference type="EMBL" id="CP017812">
    <property type="protein sequence ID" value="AOZ72069.1"/>
    <property type="molecule type" value="Genomic_DNA"/>
</dbReference>
<evidence type="ECO:0000313" key="1">
    <source>
        <dbReference type="EMBL" id="AOZ72069.1"/>
    </source>
</evidence>
<gene>
    <name evidence="1" type="ORF">BK816_01130</name>
</gene>
<reference evidence="1 2" key="1">
    <citation type="submission" date="2016-10" db="EMBL/GenBank/DDBJ databases">
        <title>Actinomyces aegypiusis sp. nov., isolated from the Aegypius monachus in Qinghai Tibet Plateau China.</title>
        <authorList>
            <person name="Wang Y."/>
        </authorList>
    </citation>
    <scope>NUCLEOTIDE SEQUENCE [LARGE SCALE GENOMIC DNA]</scope>
    <source>
        <strain evidence="1 2">VUL4_3</strain>
    </source>
</reference>
<accession>A0A1D9MIQ7</accession>
<dbReference type="Proteomes" id="UP000176288">
    <property type="component" value="Chromosome"/>
</dbReference>
<proteinExistence type="predicted"/>